<dbReference type="Pfam" id="PF11241">
    <property type="entry name" value="DUF3043"/>
    <property type="match status" value="1"/>
</dbReference>
<dbReference type="AlphaFoldDB" id="A0AAU7V9F5"/>
<keyword evidence="2" id="KW-1133">Transmembrane helix</keyword>
<gene>
    <name evidence="3" type="ORF">SAC06_04935</name>
</gene>
<protein>
    <submittedName>
        <fullName evidence="3">DUF3043 domain-containing protein</fullName>
    </submittedName>
</protein>
<dbReference type="KEGG" id="sapp:SAC06_04935"/>
<feature type="transmembrane region" description="Helical" evidence="2">
    <location>
        <begin position="100"/>
        <end position="118"/>
    </location>
</feature>
<feature type="transmembrane region" description="Helical" evidence="2">
    <location>
        <begin position="124"/>
        <end position="151"/>
    </location>
</feature>
<dbReference type="InterPro" id="IPR021403">
    <property type="entry name" value="DUF3043"/>
</dbReference>
<dbReference type="EMBL" id="CP138335">
    <property type="protein sequence ID" value="XBW08901.1"/>
    <property type="molecule type" value="Genomic_DNA"/>
</dbReference>
<proteinExistence type="predicted"/>
<feature type="region of interest" description="Disordered" evidence="1">
    <location>
        <begin position="1"/>
        <end position="45"/>
    </location>
</feature>
<evidence type="ECO:0000256" key="2">
    <source>
        <dbReference type="SAM" id="Phobius"/>
    </source>
</evidence>
<reference evidence="3" key="1">
    <citation type="submission" date="2023-11" db="EMBL/GenBank/DDBJ databases">
        <title>Scrofimicrobium hongkongense sp. nov., isolated from a patient with peritonitis.</title>
        <authorList>
            <person name="Lao H.Y."/>
            <person name="Wong A.Y.P."/>
            <person name="Ng T.L."/>
            <person name="Wong R.Y.L."/>
            <person name="Yau M.C.Y."/>
            <person name="Lam J.Y.W."/>
            <person name="Siu G.K.H."/>
        </authorList>
    </citation>
    <scope>NUCLEOTIDE SEQUENCE</scope>
    <source>
        <strain evidence="3">R131</strain>
    </source>
</reference>
<organism evidence="3">
    <name type="scientific">Scrofimicrobium appendicitidis</name>
    <dbReference type="NCBI Taxonomy" id="3079930"/>
    <lineage>
        <taxon>Bacteria</taxon>
        <taxon>Bacillati</taxon>
        <taxon>Actinomycetota</taxon>
        <taxon>Actinomycetes</taxon>
        <taxon>Actinomycetales</taxon>
        <taxon>Actinomycetaceae</taxon>
        <taxon>Scrofimicrobium</taxon>
    </lineage>
</organism>
<sequence length="205" mass="23821">MAKKDSADQTASEPSAEQPAKKGRPTRTRREAELANKRPLVPNDRKLAKQIEREKRNEAYARQQLALQTGDERYLPYRDKGKARRFTRDYIDARWSFSEFLLPMMLLFLVVSLGIGLLGSNPELATTVMLAVTVALYSFFVFSIAEGIWVWQKIKRRFNAHYPKEIIPKGTWFYCYSRMIMARRWRSPKPQAARGEFPDGARKTK</sequence>
<dbReference type="RefSeq" id="WP_350259101.1">
    <property type="nucleotide sequence ID" value="NZ_CP138335.1"/>
</dbReference>
<evidence type="ECO:0000256" key="1">
    <source>
        <dbReference type="SAM" id="MobiDB-lite"/>
    </source>
</evidence>
<evidence type="ECO:0000313" key="3">
    <source>
        <dbReference type="EMBL" id="XBW08901.1"/>
    </source>
</evidence>
<name>A0AAU7V9F5_9ACTO</name>
<keyword evidence="2" id="KW-0472">Membrane</keyword>
<accession>A0AAU7V9F5</accession>
<keyword evidence="2" id="KW-0812">Transmembrane</keyword>